<sequence>MKPLLNQLNNYTSILDIEHLYVIAGEDYSAFLKQYRHVVYLTGLTQYWQLQLKKRRTASNQKHFREARKAQANEYQRLTSQIYQDTRIDINRSYSHDEVFDLMVKQHSRFHIVLSVYAKPLLAAIQYAKANTGLWKRFKQELRLVGIDYRSVTSLLKAIYYQNETDYAYCLDAIYKQFQSFYQHETDRDFETLVLEAMSFNLIFTNTTSCFKRDNLRITLPELFIIKACLSQAMNRTEYHQCTVEHLGFSF</sequence>
<evidence type="ECO:0000313" key="2">
    <source>
        <dbReference type="Proteomes" id="UP000184600"/>
    </source>
</evidence>
<proteinExistence type="predicted"/>
<dbReference type="AlphaFoldDB" id="A0A1M7YVD9"/>
<keyword evidence="2" id="KW-1185">Reference proteome</keyword>
<gene>
    <name evidence="1" type="ORF">VQ7734_02373</name>
</gene>
<evidence type="ECO:0000313" key="1">
    <source>
        <dbReference type="EMBL" id="SHO56604.1"/>
    </source>
</evidence>
<dbReference type="Proteomes" id="UP000184600">
    <property type="component" value="Unassembled WGS sequence"/>
</dbReference>
<dbReference type="STRING" id="1117707.VQ7734_02373"/>
<reference evidence="2" key="1">
    <citation type="submission" date="2016-12" db="EMBL/GenBank/DDBJ databases">
        <authorList>
            <person name="Rodrigo-Torres L."/>
            <person name="Arahal R.D."/>
            <person name="Lucena T."/>
        </authorList>
    </citation>
    <scope>NUCLEOTIDE SEQUENCE [LARGE SCALE GENOMIC DNA]</scope>
</reference>
<dbReference type="EMBL" id="FRFG01000026">
    <property type="protein sequence ID" value="SHO56604.1"/>
    <property type="molecule type" value="Genomic_DNA"/>
</dbReference>
<organism evidence="1 2">
    <name type="scientific">Vibrio quintilis</name>
    <dbReference type="NCBI Taxonomy" id="1117707"/>
    <lineage>
        <taxon>Bacteria</taxon>
        <taxon>Pseudomonadati</taxon>
        <taxon>Pseudomonadota</taxon>
        <taxon>Gammaproteobacteria</taxon>
        <taxon>Vibrionales</taxon>
        <taxon>Vibrionaceae</taxon>
        <taxon>Vibrio</taxon>
    </lineage>
</organism>
<protein>
    <submittedName>
        <fullName evidence="1">Uncharacterized protein</fullName>
    </submittedName>
</protein>
<dbReference type="RefSeq" id="WP_073582708.1">
    <property type="nucleotide sequence ID" value="NZ_AP024897.1"/>
</dbReference>
<accession>A0A1M7YVD9</accession>
<name>A0A1M7YVD9_9VIBR</name>